<keyword evidence="3 7" id="KW-0812">Transmembrane</keyword>
<feature type="domain" description="Amino acid transporter transmembrane" evidence="8">
    <location>
        <begin position="110"/>
        <end position="490"/>
    </location>
</feature>
<organism evidence="9 10">
    <name type="scientific">[Torrubiella] hemipterigena</name>
    <dbReference type="NCBI Taxonomy" id="1531966"/>
    <lineage>
        <taxon>Eukaryota</taxon>
        <taxon>Fungi</taxon>
        <taxon>Dikarya</taxon>
        <taxon>Ascomycota</taxon>
        <taxon>Pezizomycotina</taxon>
        <taxon>Sordariomycetes</taxon>
        <taxon>Hypocreomycetidae</taxon>
        <taxon>Hypocreales</taxon>
        <taxon>Clavicipitaceae</taxon>
        <taxon>Clavicipitaceae incertae sedis</taxon>
        <taxon>'Torrubiella' clade</taxon>
    </lineage>
</organism>
<evidence type="ECO:0000256" key="2">
    <source>
        <dbReference type="ARBA" id="ARBA00008066"/>
    </source>
</evidence>
<keyword evidence="5 7" id="KW-0472">Membrane</keyword>
<dbReference type="Proteomes" id="UP000039046">
    <property type="component" value="Unassembled WGS sequence"/>
</dbReference>
<comment type="similarity">
    <text evidence="2">Belongs to the amino acid/polyamine transporter 2 family.</text>
</comment>
<dbReference type="STRING" id="1531966.A0A0A1TFH6"/>
<feature type="transmembrane region" description="Helical" evidence="7">
    <location>
        <begin position="535"/>
        <end position="560"/>
    </location>
</feature>
<feature type="transmembrane region" description="Helical" evidence="7">
    <location>
        <begin position="441"/>
        <end position="461"/>
    </location>
</feature>
<evidence type="ECO:0000256" key="1">
    <source>
        <dbReference type="ARBA" id="ARBA00004141"/>
    </source>
</evidence>
<evidence type="ECO:0000313" key="9">
    <source>
        <dbReference type="EMBL" id="CEJ88833.1"/>
    </source>
</evidence>
<evidence type="ECO:0000256" key="5">
    <source>
        <dbReference type="ARBA" id="ARBA00023136"/>
    </source>
</evidence>
<evidence type="ECO:0000256" key="4">
    <source>
        <dbReference type="ARBA" id="ARBA00022989"/>
    </source>
</evidence>
<dbReference type="GO" id="GO:0015179">
    <property type="term" value="F:L-amino acid transmembrane transporter activity"/>
    <property type="evidence" value="ECO:0007669"/>
    <property type="project" value="TreeGrafter"/>
</dbReference>
<dbReference type="InterPro" id="IPR013057">
    <property type="entry name" value="AA_transpt_TM"/>
</dbReference>
<evidence type="ECO:0000313" key="10">
    <source>
        <dbReference type="Proteomes" id="UP000039046"/>
    </source>
</evidence>
<evidence type="ECO:0000256" key="7">
    <source>
        <dbReference type="SAM" id="Phobius"/>
    </source>
</evidence>
<feature type="transmembrane region" description="Helical" evidence="7">
    <location>
        <begin position="224"/>
        <end position="243"/>
    </location>
</feature>
<name>A0A0A1TFH6_9HYPO</name>
<reference evidence="9 10" key="1">
    <citation type="journal article" date="2015" name="Genome Announc.">
        <title>Draft Genome Sequence and Gene Annotation of the Entomopathogenic Fungus Verticillium hemipterigenum.</title>
        <authorList>
            <person name="Horn F."/>
            <person name="Habel A."/>
            <person name="Scharf D.H."/>
            <person name="Dworschak J."/>
            <person name="Brakhage A.A."/>
            <person name="Guthke R."/>
            <person name="Hertweck C."/>
            <person name="Linde J."/>
        </authorList>
    </citation>
    <scope>NUCLEOTIDE SEQUENCE [LARGE SCALE GENOMIC DNA]</scope>
</reference>
<feature type="transmembrane region" description="Helical" evidence="7">
    <location>
        <begin position="143"/>
        <end position="161"/>
    </location>
</feature>
<dbReference type="PANTHER" id="PTHR22950:SF461">
    <property type="entry name" value="AMINO ACID TRANSPORTER TRANSMEMBRANE DOMAIN-CONTAINING PROTEIN"/>
    <property type="match status" value="1"/>
</dbReference>
<keyword evidence="10" id="KW-1185">Reference proteome</keyword>
<evidence type="ECO:0000256" key="6">
    <source>
        <dbReference type="SAM" id="MobiDB-lite"/>
    </source>
</evidence>
<dbReference type="OrthoDB" id="40134at2759"/>
<protein>
    <recommendedName>
        <fullName evidence="8">Amino acid transporter transmembrane domain-containing protein</fullName>
    </recommendedName>
</protein>
<feature type="region of interest" description="Disordered" evidence="6">
    <location>
        <begin position="1"/>
        <end position="31"/>
    </location>
</feature>
<dbReference type="AlphaFoldDB" id="A0A0A1TFH6"/>
<accession>A0A0A1TFH6</accession>
<feature type="transmembrane region" description="Helical" evidence="7">
    <location>
        <begin position="249"/>
        <end position="270"/>
    </location>
</feature>
<dbReference type="HOGENOM" id="CLU_016053_1_0_1"/>
<feature type="transmembrane region" description="Helical" evidence="7">
    <location>
        <begin position="192"/>
        <end position="212"/>
    </location>
</feature>
<dbReference type="PANTHER" id="PTHR22950">
    <property type="entry name" value="AMINO ACID TRANSPORTER"/>
    <property type="match status" value="1"/>
</dbReference>
<dbReference type="GO" id="GO:0016020">
    <property type="term" value="C:membrane"/>
    <property type="evidence" value="ECO:0007669"/>
    <property type="project" value="UniProtKB-SubCell"/>
</dbReference>
<evidence type="ECO:0000259" key="8">
    <source>
        <dbReference type="Pfam" id="PF01490"/>
    </source>
</evidence>
<feature type="transmembrane region" description="Helical" evidence="7">
    <location>
        <begin position="400"/>
        <end position="421"/>
    </location>
</feature>
<sequence length="589" mass="64807">MAEEKSEQVLRASGGEPTPGNTTTYIRPQARKLHDPDVSFEEYHFYAEKTRKEQDGLIPPKSQWLRLLGGKKSANDEPDLHQAAVNLADPKLRLTVTDEEWTNASRAFRTASWGASFYLITTDVLGPYAVPFAIGTLGYGPGVALFTVFGFLAGYSGYLLWRVYLGVDSFEFPVRNYGDIPFRVCGPITRHITNFIQALSLLLLLGQVVILFGQNISQMSKFKLCYAVCPLLFVIAGFILTQVRTLKSYGWFASLAVWLNLLVIFITMGVMANSPPNYSVATLGSAGSAVDIDSITPDKDGVYPPIFHYAGLPAENLVGSINGLLSGVLAYSGLQLFVEFMAEMRRPRDFLKALWTAQLFIYVVYVVYGCYVYHFQGQYSFNPSFQGVSTYGWQTVGNSISLISGLIAAGLYGNIGIKVFYNNVLMDVFKAPPLTAKPGKLFYAALVPVWWSTAFVIAAAIPDYFGFISVISASTLLNLTYTLPPLFALAYDIRRCAMQIDQGEGFDGNTGIVTRNVTGVRRFVRGFLSGGIWQIALNVWHLIYFLASLAMCVLGMYAAVDGMVEAFKNPQLNSFSCVSPLNLAAQTSS</sequence>
<proteinExistence type="inferred from homology"/>
<comment type="subcellular location">
    <subcellularLocation>
        <location evidence="1">Membrane</location>
        <topology evidence="1">Multi-pass membrane protein</topology>
    </subcellularLocation>
</comment>
<gene>
    <name evidence="9" type="ORF">VHEMI04860</name>
</gene>
<feature type="transmembrane region" description="Helical" evidence="7">
    <location>
        <begin position="353"/>
        <end position="374"/>
    </location>
</feature>
<dbReference type="Pfam" id="PF01490">
    <property type="entry name" value="Aa_trans"/>
    <property type="match status" value="1"/>
</dbReference>
<evidence type="ECO:0000256" key="3">
    <source>
        <dbReference type="ARBA" id="ARBA00022692"/>
    </source>
</evidence>
<dbReference type="EMBL" id="CDHN01000002">
    <property type="protein sequence ID" value="CEJ88833.1"/>
    <property type="molecule type" value="Genomic_DNA"/>
</dbReference>
<feature type="transmembrane region" description="Helical" evidence="7">
    <location>
        <begin position="467"/>
        <end position="491"/>
    </location>
</feature>
<keyword evidence="4 7" id="KW-1133">Transmembrane helix</keyword>